<evidence type="ECO:0000256" key="1">
    <source>
        <dbReference type="ARBA" id="ARBA00011445"/>
    </source>
</evidence>
<dbReference type="PANTHER" id="PTHR23048">
    <property type="entry name" value="MYOSIN LIGHT CHAIN 1, 3"/>
    <property type="match status" value="1"/>
</dbReference>
<dbReference type="SUPFAM" id="SSF47473">
    <property type="entry name" value="EF-hand"/>
    <property type="match status" value="1"/>
</dbReference>
<dbReference type="GO" id="GO:0005509">
    <property type="term" value="F:calcium ion binding"/>
    <property type="evidence" value="ECO:0007669"/>
    <property type="project" value="InterPro"/>
</dbReference>
<evidence type="ECO:0000256" key="6">
    <source>
        <dbReference type="ARBA" id="ARBA00023179"/>
    </source>
</evidence>
<dbReference type="EMBL" id="CAACVG010007523">
    <property type="protein sequence ID" value="VEN45894.1"/>
    <property type="molecule type" value="Genomic_DNA"/>
</dbReference>
<dbReference type="Gene3D" id="1.10.238.10">
    <property type="entry name" value="EF-hand"/>
    <property type="match status" value="3"/>
</dbReference>
<dbReference type="InterPro" id="IPR011992">
    <property type="entry name" value="EF-hand-dom_pair"/>
</dbReference>
<dbReference type="Proteomes" id="UP000410492">
    <property type="component" value="Unassembled WGS sequence"/>
</dbReference>
<gene>
    <name evidence="8" type="ORF">CALMAC_LOCUS8178</name>
</gene>
<dbReference type="PANTHER" id="PTHR23048:SF33">
    <property type="entry name" value="MYOSIN LIGHT CHAIN ALKALI"/>
    <property type="match status" value="1"/>
</dbReference>
<evidence type="ECO:0000256" key="5">
    <source>
        <dbReference type="ARBA" id="ARBA00023175"/>
    </source>
</evidence>
<feature type="domain" description="EF-hand" evidence="7">
    <location>
        <begin position="393"/>
        <end position="428"/>
    </location>
</feature>
<proteinExistence type="predicted"/>
<dbReference type="OrthoDB" id="26525at2759"/>
<protein>
    <recommendedName>
        <fullName evidence="2">Myosin light chain alkali</fullName>
    </recommendedName>
</protein>
<name>A0A653CEV5_CALMS</name>
<evidence type="ECO:0000256" key="4">
    <source>
        <dbReference type="ARBA" id="ARBA00023123"/>
    </source>
</evidence>
<dbReference type="InterPro" id="IPR050230">
    <property type="entry name" value="CALM/Myosin/TropC-like"/>
</dbReference>
<sequence>MLVGELSHSFMTLGEKMTEEQVDELFEDCLDEEDDDGQIPYIRTGDCELDKNCKSERVFANLVATELVSEIIENALDIVDEKSKKEDTSIGNILDKLSNKFKDMVLAEDVPKSEEKCSISPKGGIGDQLKVDGSMVEEEPVRLPPVEKKNRLTDLVKNSKHILAKLIMTESKEHTVEEKEEKVMSVVDLDSGDPPFKVISQKKDESAIHEKSDEYKMEEIQLCSQSSETTPKESHDKKTMTFPLAASNSSSGKTGSLASRYRTLKFPQELMRKKKWNIGTKIVNYIRKHQRKGEKEDKKTEDVEACACDVCIGTPLGRDAPNASRRDFLWVSFPNTECRVTGTFAAIQTAAIAAPSTPIKFSARLLPFSLLVATHWKASGRQYRCTMADLSSRDVERANFVFSIYDFEGNGTVDAVNLGDMLRALNLNPTLATVEKVGGTKKKNEKKLKIDEFLPIFSQVKKDKEQGNFDDFLECLKLYDKEENGTMMAAELAHTLLSLGERLSDAETEEVLADCMGQEDDDGFIPYEPFLKKLMANVKMLFKQIWLIHQFKIVNQKSTKKRNGEVSQIWVSTSKISKFIYFWNTLYLF</sequence>
<keyword evidence="3" id="KW-0677">Repeat</keyword>
<evidence type="ECO:0000256" key="2">
    <source>
        <dbReference type="ARBA" id="ARBA00019148"/>
    </source>
</evidence>
<dbReference type="PROSITE" id="PS50222">
    <property type="entry name" value="EF_HAND_2"/>
    <property type="match status" value="1"/>
</dbReference>
<comment type="subunit">
    <text evidence="1">Myosin is a hexamer of 2 heavy chains and 4 light chains.</text>
</comment>
<keyword evidence="5" id="KW-0505">Motor protein</keyword>
<accession>A0A653CEV5</accession>
<evidence type="ECO:0000313" key="9">
    <source>
        <dbReference type="Proteomes" id="UP000410492"/>
    </source>
</evidence>
<organism evidence="8 9">
    <name type="scientific">Callosobruchus maculatus</name>
    <name type="common">Southern cowpea weevil</name>
    <name type="synonym">Pulse bruchid</name>
    <dbReference type="NCBI Taxonomy" id="64391"/>
    <lineage>
        <taxon>Eukaryota</taxon>
        <taxon>Metazoa</taxon>
        <taxon>Ecdysozoa</taxon>
        <taxon>Arthropoda</taxon>
        <taxon>Hexapoda</taxon>
        <taxon>Insecta</taxon>
        <taxon>Pterygota</taxon>
        <taxon>Neoptera</taxon>
        <taxon>Endopterygota</taxon>
        <taxon>Coleoptera</taxon>
        <taxon>Polyphaga</taxon>
        <taxon>Cucujiformia</taxon>
        <taxon>Chrysomeloidea</taxon>
        <taxon>Chrysomelidae</taxon>
        <taxon>Bruchinae</taxon>
        <taxon>Bruchini</taxon>
        <taxon>Callosobruchus</taxon>
    </lineage>
</organism>
<dbReference type="InterPro" id="IPR002048">
    <property type="entry name" value="EF_hand_dom"/>
</dbReference>
<keyword evidence="9" id="KW-1185">Reference proteome</keyword>
<reference evidence="8 9" key="1">
    <citation type="submission" date="2019-01" db="EMBL/GenBank/DDBJ databases">
        <authorList>
            <person name="Sayadi A."/>
        </authorList>
    </citation>
    <scope>NUCLEOTIDE SEQUENCE [LARGE SCALE GENOMIC DNA]</scope>
</reference>
<dbReference type="GO" id="GO:0005859">
    <property type="term" value="C:muscle myosin complex"/>
    <property type="evidence" value="ECO:0007669"/>
    <property type="project" value="TreeGrafter"/>
</dbReference>
<evidence type="ECO:0000313" key="8">
    <source>
        <dbReference type="EMBL" id="VEN45894.1"/>
    </source>
</evidence>
<dbReference type="FunFam" id="1.10.238.10:FF:000001">
    <property type="entry name" value="Calmodulin 1"/>
    <property type="match status" value="1"/>
</dbReference>
<keyword evidence="4" id="KW-0518">Myosin</keyword>
<evidence type="ECO:0000259" key="7">
    <source>
        <dbReference type="PROSITE" id="PS50222"/>
    </source>
</evidence>
<evidence type="ECO:0000256" key="3">
    <source>
        <dbReference type="ARBA" id="ARBA00022737"/>
    </source>
</evidence>
<dbReference type="AlphaFoldDB" id="A0A653CEV5"/>
<keyword evidence="6" id="KW-0514">Muscle protein</keyword>